<evidence type="ECO:0000313" key="1">
    <source>
        <dbReference type="EMBL" id="RBO78339.1"/>
    </source>
</evidence>
<evidence type="ECO:0000313" key="2">
    <source>
        <dbReference type="Proteomes" id="UP000252086"/>
    </source>
</evidence>
<name>A0A366CSJ6_9GAMM</name>
<sequence>MSKYYSFTLSQEFESIKVRSMALEIINGRIAFMERSGMLFGKWKTLFSISTVDMVMDLDRSSRMGKNKKSGMIILRKKQGDKEYRIYIYEELDAFISELELPAIGDLEALRT</sequence>
<dbReference type="Proteomes" id="UP000252086">
    <property type="component" value="Unassembled WGS sequence"/>
</dbReference>
<dbReference type="EMBL" id="QNRF01000019">
    <property type="protein sequence ID" value="RBO78339.1"/>
    <property type="molecule type" value="Genomic_DNA"/>
</dbReference>
<accession>A0A366CSJ6</accession>
<keyword evidence="2" id="KW-1185">Reference proteome</keyword>
<comment type="caution">
    <text evidence="1">The sequence shown here is derived from an EMBL/GenBank/DDBJ whole genome shotgun (WGS) entry which is preliminary data.</text>
</comment>
<dbReference type="AlphaFoldDB" id="A0A366CSJ6"/>
<gene>
    <name evidence="1" type="ORF">DFP76_11910</name>
</gene>
<protein>
    <submittedName>
        <fullName evidence="1">Uncharacterized protein</fullName>
    </submittedName>
</protein>
<reference evidence="1 2" key="1">
    <citation type="submission" date="2018-06" db="EMBL/GenBank/DDBJ databases">
        <title>Genomic Encyclopedia of Type Strains, Phase III (KMG-III): the genomes of soil and plant-associated and newly described type strains.</title>
        <authorList>
            <person name="Whitman W."/>
        </authorList>
    </citation>
    <scope>NUCLEOTIDE SEQUENCE [LARGE SCALE GENOMIC DNA]</scope>
    <source>
        <strain evidence="1 2">CECT 7732</strain>
    </source>
</reference>
<proteinExistence type="predicted"/>
<organism evidence="1 2">
    <name type="scientific">Marinomonas aquiplantarum</name>
    <dbReference type="NCBI Taxonomy" id="491951"/>
    <lineage>
        <taxon>Bacteria</taxon>
        <taxon>Pseudomonadati</taxon>
        <taxon>Pseudomonadota</taxon>
        <taxon>Gammaproteobacteria</taxon>
        <taxon>Oceanospirillales</taxon>
        <taxon>Oceanospirillaceae</taxon>
        <taxon>Marinomonas</taxon>
    </lineage>
</organism>